<dbReference type="FunFam" id="3.90.640.10:FF:000003">
    <property type="entry name" value="Molecular chaperone DnaK"/>
    <property type="match status" value="1"/>
</dbReference>
<dbReference type="NCBIfam" id="NF001413">
    <property type="entry name" value="PRK00290.1"/>
    <property type="match status" value="1"/>
</dbReference>
<evidence type="ECO:0000313" key="10">
    <source>
        <dbReference type="EMBL" id="AIV03549.1"/>
    </source>
</evidence>
<dbReference type="InterPro" id="IPR018181">
    <property type="entry name" value="Heat_shock_70_CS"/>
</dbReference>
<dbReference type="GO" id="GO:0005524">
    <property type="term" value="F:ATP binding"/>
    <property type="evidence" value="ECO:0007669"/>
    <property type="project" value="UniProtKB-UniRule"/>
</dbReference>
<evidence type="ECO:0000256" key="9">
    <source>
        <dbReference type="SAM" id="MobiDB-lite"/>
    </source>
</evidence>
<dbReference type="HOGENOM" id="CLU_005965_2_4_14"/>
<gene>
    <name evidence="7 10" type="primary">dnaK</name>
    <name evidence="10" type="ORF">MGM1_1630</name>
</gene>
<sequence>MPKYWYNILQNHIIEVKIMANKNVIIGIDLGTTNSCVSVIEGTKPRVLETPEGKRTVPSVVSLKNGEFIVGEAAKRQMITNPNTIYSIKRKMGTNEKVKLGDKEYTPEEISAKILSYIKSYAEQKLGHPVKKAVITVPAYFNDAQRNATKNAGKIAGLEVERIINEPTAAALAYGLDKTDKAQKLLVCDLGGGTFDVSLLEIADGTFEVLATSGDTYLGGDDWDHKIINWIVDEVKKDHGLDLTKDKMAMQRLKEAAEKAKIDLSGSKETQILLPYLSMSKDGPINVEKTLTRATFENLCRDLIARCKKPIEDVMKDAKLRYEQIDQVLMVGGSSRMPMFQELVKSLTHKPLNMTINPDEVVAVGAAIQGGVLTGDVNDILLLDVTPLTLSIETLGGIATPLINRNTTIPVSKSQIFSTAVDNQPAVDIHVVQGERSMAKDNKSLGTFNLSGIDPAPKGVPQIQITFNIDANGIINVSAKDLKSNKEASITIKDSGNLKEEEINRMVKEAEENKEKDAQIKEQAEIRYKAESLISSFEASQNDEKFKNLPQEQKDMANKQIEELKQLLKDQKWDELKQKIIAFEQIASQFAQYQQSQNSEANNSSDRDTVKPEETKN</sequence>
<dbReference type="Pfam" id="PF00012">
    <property type="entry name" value="HSP70"/>
    <property type="match status" value="1"/>
</dbReference>
<dbReference type="GO" id="GO:0140662">
    <property type="term" value="F:ATP-dependent protein folding chaperone"/>
    <property type="evidence" value="ECO:0007669"/>
    <property type="project" value="InterPro"/>
</dbReference>
<evidence type="ECO:0000256" key="7">
    <source>
        <dbReference type="HAMAP-Rule" id="MF_00332"/>
    </source>
</evidence>
<name>A0A097SSJ0_9BACT</name>
<dbReference type="FunFam" id="3.30.420.40:FF:000071">
    <property type="entry name" value="Molecular chaperone DnaK"/>
    <property type="match status" value="1"/>
</dbReference>
<keyword evidence="5 7" id="KW-0346">Stress response</keyword>
<evidence type="ECO:0000256" key="6">
    <source>
        <dbReference type="ARBA" id="ARBA00023186"/>
    </source>
</evidence>
<dbReference type="PRINTS" id="PR00301">
    <property type="entry name" value="HEATSHOCK70"/>
</dbReference>
<dbReference type="InterPro" id="IPR012725">
    <property type="entry name" value="Chaperone_DnaK"/>
</dbReference>
<keyword evidence="11" id="KW-1185">Reference proteome</keyword>
<dbReference type="NCBIfam" id="TIGR02350">
    <property type="entry name" value="prok_dnaK"/>
    <property type="match status" value="1"/>
</dbReference>
<keyword evidence="6 7" id="KW-0143">Chaperone</keyword>
<protein>
    <recommendedName>
        <fullName evidence="7">Chaperone protein DnaK</fullName>
    </recommendedName>
    <alternativeName>
        <fullName evidence="7">HSP70</fullName>
    </alternativeName>
    <alternativeName>
        <fullName evidence="7">Heat shock 70 kDa protein</fullName>
    </alternativeName>
    <alternativeName>
        <fullName evidence="7">Heat shock protein 70</fullName>
    </alternativeName>
</protein>
<dbReference type="eggNOG" id="COG0443">
    <property type="taxonomic scope" value="Bacteria"/>
</dbReference>
<proteinExistence type="evidence at transcript level"/>
<evidence type="ECO:0000256" key="4">
    <source>
        <dbReference type="ARBA" id="ARBA00022840"/>
    </source>
</evidence>
<evidence type="ECO:0000313" key="11">
    <source>
        <dbReference type="Proteomes" id="UP000030066"/>
    </source>
</evidence>
<keyword evidence="3 7" id="KW-0547">Nucleotide-binding</keyword>
<feature type="compositionally biased region" description="Low complexity" evidence="9">
    <location>
        <begin position="594"/>
        <end position="604"/>
    </location>
</feature>
<dbReference type="Gene3D" id="3.90.640.10">
    <property type="entry name" value="Actin, Chain A, domain 4"/>
    <property type="match status" value="1"/>
</dbReference>
<dbReference type="GO" id="GO:0051082">
    <property type="term" value="F:unfolded protein binding"/>
    <property type="evidence" value="ECO:0007669"/>
    <property type="project" value="InterPro"/>
</dbReference>
<dbReference type="PROSITE" id="PS00297">
    <property type="entry name" value="HSP70_1"/>
    <property type="match status" value="1"/>
</dbReference>
<dbReference type="FunFam" id="2.60.34.10:FF:000014">
    <property type="entry name" value="Chaperone protein DnaK HSP70"/>
    <property type="match status" value="1"/>
</dbReference>
<feature type="compositionally biased region" description="Basic and acidic residues" evidence="9">
    <location>
        <begin position="605"/>
        <end position="617"/>
    </location>
</feature>
<keyword evidence="2 7" id="KW-0597">Phosphoprotein</keyword>
<comment type="induction">
    <text evidence="7">By stress conditions e.g. heat shock.</text>
</comment>
<dbReference type="STRING" id="1318617.MGM1_1630"/>
<comment type="function">
    <text evidence="7">Acts as a chaperone.</text>
</comment>
<dbReference type="PANTHER" id="PTHR19375">
    <property type="entry name" value="HEAT SHOCK PROTEIN 70KDA"/>
    <property type="match status" value="1"/>
</dbReference>
<feature type="region of interest" description="Disordered" evidence="9">
    <location>
        <begin position="594"/>
        <end position="617"/>
    </location>
</feature>
<organism evidence="10 11">
    <name type="scientific">Candidatus Malacoplasma girerdii</name>
    <dbReference type="NCBI Taxonomy" id="1318617"/>
    <lineage>
        <taxon>Bacteria</taxon>
        <taxon>Bacillati</taxon>
        <taxon>Mycoplasmatota</taxon>
        <taxon>Mycoplasmoidales</taxon>
        <taxon>Mycoplasmoidaceae</taxon>
        <taxon>Malacoplasma</taxon>
    </lineage>
</organism>
<dbReference type="KEGG" id="mgj:MGM1_1630"/>
<dbReference type="Gene3D" id="2.60.34.10">
    <property type="entry name" value="Substrate Binding Domain Of DNAk, Chain A, domain 1"/>
    <property type="match status" value="1"/>
</dbReference>
<comment type="similarity">
    <text evidence="1 7 8">Belongs to the heat shock protein 70 family.</text>
</comment>
<dbReference type="CDD" id="cd10234">
    <property type="entry name" value="ASKHA_NBD_HSP70_DnaK-like"/>
    <property type="match status" value="1"/>
</dbReference>
<dbReference type="AlphaFoldDB" id="A0A097SSJ0"/>
<dbReference type="InterPro" id="IPR013126">
    <property type="entry name" value="Hsp_70_fam"/>
</dbReference>
<dbReference type="InterPro" id="IPR029047">
    <property type="entry name" value="HSP70_peptide-bd_sf"/>
</dbReference>
<feature type="modified residue" description="Phosphothreonine; by autocatalysis" evidence="7">
    <location>
        <position position="194"/>
    </location>
</feature>
<keyword evidence="4 7" id="KW-0067">ATP-binding</keyword>
<accession>A0A097SSJ0</accession>
<dbReference type="Proteomes" id="UP000030066">
    <property type="component" value="Chromosome"/>
</dbReference>
<dbReference type="HAMAP" id="MF_00332">
    <property type="entry name" value="DnaK"/>
    <property type="match status" value="1"/>
</dbReference>
<evidence type="ECO:0000256" key="8">
    <source>
        <dbReference type="RuleBase" id="RU003322"/>
    </source>
</evidence>
<dbReference type="EMBL" id="CP007711">
    <property type="protein sequence ID" value="AIV03549.1"/>
    <property type="molecule type" value="Genomic_DNA"/>
</dbReference>
<dbReference type="InterPro" id="IPR043129">
    <property type="entry name" value="ATPase_NBD"/>
</dbReference>
<evidence type="ECO:0000256" key="2">
    <source>
        <dbReference type="ARBA" id="ARBA00022553"/>
    </source>
</evidence>
<evidence type="ECO:0000256" key="1">
    <source>
        <dbReference type="ARBA" id="ARBA00007381"/>
    </source>
</evidence>
<dbReference type="Gene3D" id="3.30.420.40">
    <property type="match status" value="2"/>
</dbReference>
<dbReference type="SUPFAM" id="SSF100920">
    <property type="entry name" value="Heat shock protein 70kD (HSP70), peptide-binding domain"/>
    <property type="match status" value="1"/>
</dbReference>
<evidence type="ECO:0000256" key="3">
    <source>
        <dbReference type="ARBA" id="ARBA00022741"/>
    </source>
</evidence>
<dbReference type="SUPFAM" id="SSF53067">
    <property type="entry name" value="Actin-like ATPase domain"/>
    <property type="match status" value="2"/>
</dbReference>
<reference evidence="10 11" key="1">
    <citation type="journal article" date="2014" name="PLoS ONE">
        <title>An emerging Mycoplasma associated with trichomoniasis, vaginal infection and disease.</title>
        <authorList>
            <consortium name="Vaginal Microbiome Consortium"/>
            <person name="Fettweis J.M."/>
            <person name="Serrano M.G."/>
            <person name="Huang B."/>
            <person name="Brooks J.P."/>
            <person name="Glascock A.L."/>
            <person name="Sheth N.U."/>
            <person name="Strauss J.F.III."/>
            <person name="Jefferson K.K."/>
            <person name="Buck G.A."/>
        </authorList>
    </citation>
    <scope>NUCLEOTIDE SEQUENCE [LARGE SCALE GENOMIC DNA]</scope>
    <source>
        <strain evidence="10 11">VCU_M1</strain>
    </source>
</reference>
<evidence type="ECO:0000256" key="5">
    <source>
        <dbReference type="ARBA" id="ARBA00023016"/>
    </source>
</evidence>